<dbReference type="AlphaFoldDB" id="A0A5P1EHP0"/>
<protein>
    <submittedName>
        <fullName evidence="2">Uncharacterized protein</fullName>
    </submittedName>
</protein>
<dbReference type="Proteomes" id="UP000243459">
    <property type="component" value="Chromosome 7"/>
</dbReference>
<evidence type="ECO:0000256" key="1">
    <source>
        <dbReference type="SAM" id="MobiDB-lite"/>
    </source>
</evidence>
<feature type="region of interest" description="Disordered" evidence="1">
    <location>
        <begin position="57"/>
        <end position="116"/>
    </location>
</feature>
<reference evidence="3" key="1">
    <citation type="journal article" date="2017" name="Nat. Commun.">
        <title>The asparagus genome sheds light on the origin and evolution of a young Y chromosome.</title>
        <authorList>
            <person name="Harkess A."/>
            <person name="Zhou J."/>
            <person name="Xu C."/>
            <person name="Bowers J.E."/>
            <person name="Van der Hulst R."/>
            <person name="Ayyampalayam S."/>
            <person name="Mercati F."/>
            <person name="Riccardi P."/>
            <person name="McKain M.R."/>
            <person name="Kakrana A."/>
            <person name="Tang H."/>
            <person name="Ray J."/>
            <person name="Groenendijk J."/>
            <person name="Arikit S."/>
            <person name="Mathioni S.M."/>
            <person name="Nakano M."/>
            <person name="Shan H."/>
            <person name="Telgmann-Rauber A."/>
            <person name="Kanno A."/>
            <person name="Yue Z."/>
            <person name="Chen H."/>
            <person name="Li W."/>
            <person name="Chen Y."/>
            <person name="Xu X."/>
            <person name="Zhang Y."/>
            <person name="Luo S."/>
            <person name="Chen H."/>
            <person name="Gao J."/>
            <person name="Mao Z."/>
            <person name="Pires J.C."/>
            <person name="Luo M."/>
            <person name="Kudrna D."/>
            <person name="Wing R.A."/>
            <person name="Meyers B.C."/>
            <person name="Yi K."/>
            <person name="Kong H."/>
            <person name="Lavrijsen P."/>
            <person name="Sunseri F."/>
            <person name="Falavigna A."/>
            <person name="Ye Y."/>
            <person name="Leebens-Mack J.H."/>
            <person name="Chen G."/>
        </authorList>
    </citation>
    <scope>NUCLEOTIDE SEQUENCE [LARGE SCALE GENOMIC DNA]</scope>
    <source>
        <strain evidence="3">cv. DH0086</strain>
    </source>
</reference>
<evidence type="ECO:0000313" key="3">
    <source>
        <dbReference type="Proteomes" id="UP000243459"/>
    </source>
</evidence>
<evidence type="ECO:0000313" key="2">
    <source>
        <dbReference type="EMBL" id="ONK65253.1"/>
    </source>
</evidence>
<keyword evidence="3" id="KW-1185">Reference proteome</keyword>
<sequence length="161" mass="17534">MACKNVLLNVESGRRGGGRFRRGLGRGLRAVVVTRRRAWDRRRLVEGLLWEATGGGRRTVGVSESGGGPRSSTESSERGFAIVELSKPSRRGDLRSPTESRRGDLRSSESRRVGAVVGDSKARSPSFFLAPFLFSALRFEILGFGGQGESGENREIKVVGR</sequence>
<organism evidence="2 3">
    <name type="scientific">Asparagus officinalis</name>
    <name type="common">Garden asparagus</name>
    <dbReference type="NCBI Taxonomy" id="4686"/>
    <lineage>
        <taxon>Eukaryota</taxon>
        <taxon>Viridiplantae</taxon>
        <taxon>Streptophyta</taxon>
        <taxon>Embryophyta</taxon>
        <taxon>Tracheophyta</taxon>
        <taxon>Spermatophyta</taxon>
        <taxon>Magnoliopsida</taxon>
        <taxon>Liliopsida</taxon>
        <taxon>Asparagales</taxon>
        <taxon>Asparagaceae</taxon>
        <taxon>Asparagoideae</taxon>
        <taxon>Asparagus</taxon>
    </lineage>
</organism>
<name>A0A5P1EHP0_ASPOF</name>
<feature type="compositionally biased region" description="Basic and acidic residues" evidence="1">
    <location>
        <begin position="90"/>
        <end position="112"/>
    </location>
</feature>
<accession>A0A5P1EHP0</accession>
<proteinExistence type="predicted"/>
<feature type="compositionally biased region" description="Gly residues" evidence="1">
    <location>
        <begin position="57"/>
        <end position="69"/>
    </location>
</feature>
<dbReference type="Gramene" id="ONK65253">
    <property type="protein sequence ID" value="ONK65253"/>
    <property type="gene ID" value="A4U43_C07F35240"/>
</dbReference>
<dbReference type="EMBL" id="CM007387">
    <property type="protein sequence ID" value="ONK65253.1"/>
    <property type="molecule type" value="Genomic_DNA"/>
</dbReference>
<gene>
    <name evidence="2" type="ORF">A4U43_C07F35240</name>
</gene>